<organism evidence="2 3">
    <name type="scientific">Tigheibacillus jepli</name>
    <dbReference type="NCBI Taxonomy" id="3035914"/>
    <lineage>
        <taxon>Bacteria</taxon>
        <taxon>Bacillati</taxon>
        <taxon>Bacillota</taxon>
        <taxon>Bacilli</taxon>
        <taxon>Bacillales</taxon>
        <taxon>Bacillaceae</taxon>
        <taxon>Tigheibacillus</taxon>
    </lineage>
</organism>
<comment type="caution">
    <text evidence="2">The sequence shown here is derived from an EMBL/GenBank/DDBJ whole genome shotgun (WGS) entry which is preliminary data.</text>
</comment>
<keyword evidence="3" id="KW-1185">Reference proteome</keyword>
<protein>
    <submittedName>
        <fullName evidence="2">Uncharacterized protein</fullName>
    </submittedName>
</protein>
<gene>
    <name evidence="2" type="ORF">P5G51_015495</name>
</gene>
<evidence type="ECO:0000256" key="1">
    <source>
        <dbReference type="SAM" id="Phobius"/>
    </source>
</evidence>
<dbReference type="Proteomes" id="UP001228376">
    <property type="component" value="Unassembled WGS sequence"/>
</dbReference>
<name>A0ABU5CK15_9BACI</name>
<dbReference type="EMBL" id="JAROCA020000002">
    <property type="protein sequence ID" value="MDY0406580.1"/>
    <property type="molecule type" value="Genomic_DNA"/>
</dbReference>
<evidence type="ECO:0000313" key="2">
    <source>
        <dbReference type="EMBL" id="MDY0406580.1"/>
    </source>
</evidence>
<sequence length="177" mass="21190">MHNQIPGVFAALLYLCGLLLFLEWLYPIQQVTDTSNLTIFIFYALVCFVISLLRFPGWLSVLLKGAGLLFVIHRLFYETALLNPLWLKAFGDQVFYNLQIFYSQQWYAFSPEFRSLLFLVLIWLMSYLIHYWFVYVKRILLFVIMTFVYLSVLDVFQLTTVLWQLSARLSFHFWHWA</sequence>
<keyword evidence="1" id="KW-1133">Transmembrane helix</keyword>
<feature type="transmembrane region" description="Helical" evidence="1">
    <location>
        <begin position="37"/>
        <end position="55"/>
    </location>
</feature>
<feature type="transmembrane region" description="Helical" evidence="1">
    <location>
        <begin position="116"/>
        <end position="133"/>
    </location>
</feature>
<feature type="transmembrane region" description="Helical" evidence="1">
    <location>
        <begin position="139"/>
        <end position="163"/>
    </location>
</feature>
<evidence type="ECO:0000313" key="3">
    <source>
        <dbReference type="Proteomes" id="UP001228376"/>
    </source>
</evidence>
<accession>A0ABU5CK15</accession>
<dbReference type="RefSeq" id="WP_320384996.1">
    <property type="nucleotide sequence ID" value="NZ_JAROCA020000002.1"/>
</dbReference>
<proteinExistence type="predicted"/>
<keyword evidence="1" id="KW-0472">Membrane</keyword>
<keyword evidence="1" id="KW-0812">Transmembrane</keyword>
<feature type="transmembrane region" description="Helical" evidence="1">
    <location>
        <begin position="6"/>
        <end position="25"/>
    </location>
</feature>
<reference evidence="2 3" key="1">
    <citation type="submission" date="2023-10" db="EMBL/GenBank/DDBJ databases">
        <title>179-bfca-hs.</title>
        <authorList>
            <person name="Miliotis G."/>
            <person name="Sengupta P."/>
            <person name="Hameed A."/>
            <person name="Chuvochina M."/>
            <person name="Mcdonagh F."/>
            <person name="Simpson A.C."/>
            <person name="Singh N.K."/>
            <person name="Rekha P.D."/>
            <person name="Raman K."/>
            <person name="Hugenholtz P."/>
            <person name="Venkateswaran K."/>
        </authorList>
    </citation>
    <scope>NUCLEOTIDE SEQUENCE [LARGE SCALE GENOMIC DNA]</scope>
    <source>
        <strain evidence="2 3">179-BFC-A-HS</strain>
    </source>
</reference>